<accession>A0A8E2JPZ9</accession>
<keyword evidence="3" id="KW-0560">Oxidoreductase</keyword>
<evidence type="ECO:0000256" key="1">
    <source>
        <dbReference type="ARBA" id="ARBA00022630"/>
    </source>
</evidence>
<proteinExistence type="predicted"/>
<feature type="domain" description="FAD-binding" evidence="5">
    <location>
        <begin position="80"/>
        <end position="332"/>
    </location>
</feature>
<evidence type="ECO:0000256" key="3">
    <source>
        <dbReference type="ARBA" id="ARBA00023002"/>
    </source>
</evidence>
<evidence type="ECO:0000256" key="2">
    <source>
        <dbReference type="ARBA" id="ARBA00022827"/>
    </source>
</evidence>
<dbReference type="Gene3D" id="3.50.50.60">
    <property type="entry name" value="FAD/NAD(P)-binding domain"/>
    <property type="match status" value="1"/>
</dbReference>
<feature type="non-terminal residue" evidence="6">
    <location>
        <position position="1"/>
    </location>
</feature>
<organism evidence="6 7">
    <name type="scientific">Glonium stellatum</name>
    <dbReference type="NCBI Taxonomy" id="574774"/>
    <lineage>
        <taxon>Eukaryota</taxon>
        <taxon>Fungi</taxon>
        <taxon>Dikarya</taxon>
        <taxon>Ascomycota</taxon>
        <taxon>Pezizomycotina</taxon>
        <taxon>Dothideomycetes</taxon>
        <taxon>Pleosporomycetidae</taxon>
        <taxon>Gloniales</taxon>
        <taxon>Gloniaceae</taxon>
        <taxon>Glonium</taxon>
    </lineage>
</organism>
<evidence type="ECO:0000313" key="6">
    <source>
        <dbReference type="EMBL" id="OCL05375.1"/>
    </source>
</evidence>
<evidence type="ECO:0000256" key="4">
    <source>
        <dbReference type="ARBA" id="ARBA00023033"/>
    </source>
</evidence>
<dbReference type="GO" id="GO:0071949">
    <property type="term" value="F:FAD binding"/>
    <property type="evidence" value="ECO:0007669"/>
    <property type="project" value="InterPro"/>
</dbReference>
<reference evidence="6 7" key="1">
    <citation type="journal article" date="2016" name="Nat. Commun.">
        <title>Ectomycorrhizal ecology is imprinted in the genome of the dominant symbiotic fungus Cenococcum geophilum.</title>
        <authorList>
            <consortium name="DOE Joint Genome Institute"/>
            <person name="Peter M."/>
            <person name="Kohler A."/>
            <person name="Ohm R.A."/>
            <person name="Kuo A."/>
            <person name="Krutzmann J."/>
            <person name="Morin E."/>
            <person name="Arend M."/>
            <person name="Barry K.W."/>
            <person name="Binder M."/>
            <person name="Choi C."/>
            <person name="Clum A."/>
            <person name="Copeland A."/>
            <person name="Grisel N."/>
            <person name="Haridas S."/>
            <person name="Kipfer T."/>
            <person name="LaButti K."/>
            <person name="Lindquist E."/>
            <person name="Lipzen A."/>
            <person name="Maire R."/>
            <person name="Meier B."/>
            <person name="Mihaltcheva S."/>
            <person name="Molinier V."/>
            <person name="Murat C."/>
            <person name="Poggeler S."/>
            <person name="Quandt C.A."/>
            <person name="Sperisen C."/>
            <person name="Tritt A."/>
            <person name="Tisserant E."/>
            <person name="Crous P.W."/>
            <person name="Henrissat B."/>
            <person name="Nehls U."/>
            <person name="Egli S."/>
            <person name="Spatafora J.W."/>
            <person name="Grigoriev I.V."/>
            <person name="Martin F.M."/>
        </authorList>
    </citation>
    <scope>NUCLEOTIDE SEQUENCE [LARGE SCALE GENOMIC DNA]</scope>
    <source>
        <strain evidence="6 7">CBS 207.34</strain>
    </source>
</reference>
<protein>
    <submittedName>
        <fullName evidence="6">FAD/NAD(P)-binding domain-containing protein</fullName>
    </submittedName>
</protein>
<sequence>DGYTLSLRSDRGTGGIQALQHLGLLDRALAVSVTGIGSDDDDGVAGFTVWDTAWNELLKVRPRVLPGLPVAGMRIARRALRDVLIEAVEAEGEIRWGVACTGVERLADGRARVRLSDGGVQECDVVIAADGASSKIRAAVRPGDGLRFAGPVCLSGTARFSEGAVPQPMDRCWGIVLGEGGGKSLFVSPVDERSALWSLSYLALGPREAKKPPLSEEESKEVCREALEIGRVFTEPFQTLVLATDPSTVMVFNAMDKQPFTNAERGCRDDRVPVVFIGDSNHAVSPFAGNGANLAMMDGWDLAEQLCKSSSLHAALTSYDKLSVPRAKSTVKTSHVTIAVAHSQGWKLFFYVLLLRLLRLIFFR</sequence>
<dbReference type="PRINTS" id="PR00420">
    <property type="entry name" value="RNGMNOXGNASE"/>
</dbReference>
<dbReference type="PANTHER" id="PTHR46972:SF1">
    <property type="entry name" value="FAD DEPENDENT OXIDOREDUCTASE DOMAIN-CONTAINING PROTEIN"/>
    <property type="match status" value="1"/>
</dbReference>
<dbReference type="InterPro" id="IPR036188">
    <property type="entry name" value="FAD/NAD-bd_sf"/>
</dbReference>
<keyword evidence="4" id="KW-0503">Monooxygenase</keyword>
<keyword evidence="7" id="KW-1185">Reference proteome</keyword>
<dbReference type="GO" id="GO:0004497">
    <property type="term" value="F:monooxygenase activity"/>
    <property type="evidence" value="ECO:0007669"/>
    <property type="project" value="UniProtKB-KW"/>
</dbReference>
<evidence type="ECO:0000259" key="5">
    <source>
        <dbReference type="Pfam" id="PF01494"/>
    </source>
</evidence>
<evidence type="ECO:0000313" key="7">
    <source>
        <dbReference type="Proteomes" id="UP000250140"/>
    </source>
</evidence>
<keyword evidence="2" id="KW-0274">FAD</keyword>
<gene>
    <name evidence="6" type="ORF">AOQ84DRAFT_299022</name>
</gene>
<name>A0A8E2JPZ9_9PEZI</name>
<dbReference type="Pfam" id="PF01494">
    <property type="entry name" value="FAD_binding_3"/>
    <property type="match status" value="1"/>
</dbReference>
<keyword evidence="1" id="KW-0285">Flavoprotein</keyword>
<dbReference type="Proteomes" id="UP000250140">
    <property type="component" value="Unassembled WGS sequence"/>
</dbReference>
<dbReference type="PANTHER" id="PTHR46972">
    <property type="entry name" value="MONOOXYGENASE ASQM-RELATED"/>
    <property type="match status" value="1"/>
</dbReference>
<dbReference type="InterPro" id="IPR002938">
    <property type="entry name" value="FAD-bd"/>
</dbReference>
<dbReference type="OrthoDB" id="655030at2759"/>
<dbReference type="EMBL" id="KV750307">
    <property type="protein sequence ID" value="OCL05375.1"/>
    <property type="molecule type" value="Genomic_DNA"/>
</dbReference>
<dbReference type="AlphaFoldDB" id="A0A8E2JPZ9"/>
<dbReference type="SUPFAM" id="SSF51905">
    <property type="entry name" value="FAD/NAD(P)-binding domain"/>
    <property type="match status" value="1"/>
</dbReference>